<keyword evidence="4" id="KW-1185">Reference proteome</keyword>
<feature type="domain" description="Amidohydrolase-related" evidence="2">
    <location>
        <begin position="165"/>
        <end position="440"/>
    </location>
</feature>
<evidence type="ECO:0000313" key="3">
    <source>
        <dbReference type="EMBL" id="QIB65327.1"/>
    </source>
</evidence>
<dbReference type="PANTHER" id="PTHR42889">
    <property type="entry name" value="BLR3681 PROTEIN"/>
    <property type="match status" value="1"/>
</dbReference>
<keyword evidence="3" id="KW-0378">Hydrolase</keyword>
<reference evidence="3 4" key="1">
    <citation type="submission" date="2020-02" db="EMBL/GenBank/DDBJ databases">
        <title>Genome sequencing for Kineobactrum sp. M2.</title>
        <authorList>
            <person name="Park S.-J."/>
        </authorList>
    </citation>
    <scope>NUCLEOTIDE SEQUENCE [LARGE SCALE GENOMIC DNA]</scope>
    <source>
        <strain evidence="3 4">M2</strain>
    </source>
</reference>
<name>A0A6C0U2Y4_9GAMM</name>
<evidence type="ECO:0000256" key="1">
    <source>
        <dbReference type="SAM" id="Phobius"/>
    </source>
</evidence>
<keyword evidence="1" id="KW-0472">Membrane</keyword>
<keyword evidence="1" id="KW-1133">Transmembrane helix</keyword>
<dbReference type="RefSeq" id="WP_163494566.1">
    <property type="nucleotide sequence ID" value="NZ_CP048711.1"/>
</dbReference>
<dbReference type="EMBL" id="CP048711">
    <property type="protein sequence ID" value="QIB65327.1"/>
    <property type="molecule type" value="Genomic_DNA"/>
</dbReference>
<dbReference type="KEGG" id="kim:G3T16_07875"/>
<dbReference type="SUPFAM" id="SSF51556">
    <property type="entry name" value="Metallo-dependent hydrolases"/>
    <property type="match status" value="1"/>
</dbReference>
<dbReference type="InterPro" id="IPR006680">
    <property type="entry name" value="Amidohydro-rel"/>
</dbReference>
<sequence length="490" mass="54552">MPGKLLHDPLGQRLPIKLDTTSNGEFLPVPLARIHHRANALAQSLATSNARRRGLGRRNFLVSACGAATTLLAFNSAFAATGRRGGYFELEAEAALDPQLASARLDGREFIFDVQGHFVNPDGRWTRQLPDDARPLQSMPKASCAAGEGPGRAYLDCLNSEQFVQDVFMDSDTDLMVLSFVPSRADAEPLTIEEAAATADLVERLDGTHRLLLHGRVNPNQDGDLEAMDQLAERWGVCAWKTYTQWGPDGRGFWLDDEDSGIPFLEKARQLGVKIVAVHKGLPFGQQSYEHSTCADIGRVARRYPDISFLVYHSGFVTGSAEGPYDPERSDGVDSLVTSLRENGIAPNSNVYAELGSTWRYLLRDPDSAAHTLGKLFLAVGEDNVLWGTDSIWYGSPQDQIQAFRSFQIAEPLREQYGYPQMTPQLRAKVFGLNALKPYGKYVSDLLPGFGLDRVATLRAEYRQQPDPHFRTYGPRTRREFFNLMRWQQS</sequence>
<proteinExistence type="predicted"/>
<dbReference type="Proteomes" id="UP000477680">
    <property type="component" value="Chromosome"/>
</dbReference>
<dbReference type="InterPro" id="IPR032466">
    <property type="entry name" value="Metal_Hydrolase"/>
</dbReference>
<organism evidence="3 4">
    <name type="scientific">Kineobactrum salinum</name>
    <dbReference type="NCBI Taxonomy" id="2708301"/>
    <lineage>
        <taxon>Bacteria</taxon>
        <taxon>Pseudomonadati</taxon>
        <taxon>Pseudomonadota</taxon>
        <taxon>Gammaproteobacteria</taxon>
        <taxon>Cellvibrionales</taxon>
        <taxon>Halieaceae</taxon>
        <taxon>Kineobactrum</taxon>
    </lineage>
</organism>
<evidence type="ECO:0000259" key="2">
    <source>
        <dbReference type="Pfam" id="PF04909"/>
    </source>
</evidence>
<dbReference type="Gene3D" id="3.20.20.140">
    <property type="entry name" value="Metal-dependent hydrolases"/>
    <property type="match status" value="1"/>
</dbReference>
<feature type="transmembrane region" description="Helical" evidence="1">
    <location>
        <begin position="60"/>
        <end position="80"/>
    </location>
</feature>
<dbReference type="PANTHER" id="PTHR42889:SF1">
    <property type="entry name" value="BLR3681 PROTEIN"/>
    <property type="match status" value="1"/>
</dbReference>
<dbReference type="AlphaFoldDB" id="A0A6C0U2Y4"/>
<accession>A0A6C0U2Y4</accession>
<protein>
    <submittedName>
        <fullName evidence="3">Amidohydrolase</fullName>
    </submittedName>
</protein>
<dbReference type="Pfam" id="PF04909">
    <property type="entry name" value="Amidohydro_2"/>
    <property type="match status" value="1"/>
</dbReference>
<evidence type="ECO:0000313" key="4">
    <source>
        <dbReference type="Proteomes" id="UP000477680"/>
    </source>
</evidence>
<keyword evidence="1" id="KW-0812">Transmembrane</keyword>
<dbReference type="GO" id="GO:0016787">
    <property type="term" value="F:hydrolase activity"/>
    <property type="evidence" value="ECO:0007669"/>
    <property type="project" value="UniProtKB-KW"/>
</dbReference>
<gene>
    <name evidence="3" type="ORF">G3T16_07875</name>
</gene>